<dbReference type="PANTHER" id="PTHR10183">
    <property type="entry name" value="CALPAIN"/>
    <property type="match status" value="1"/>
</dbReference>
<evidence type="ECO:0000256" key="2">
    <source>
        <dbReference type="ARBA" id="ARBA00022670"/>
    </source>
</evidence>
<proteinExistence type="inferred from homology"/>
<dbReference type="InterPro" id="IPR036213">
    <property type="entry name" value="Calpain_III_sf"/>
</dbReference>
<sequence>MDGMVDLTGGITEMISLSDSKDLTIEKEKLLFKQLFRAFENKSFMTCGRSMGHAEVKNGLPDGHAYTITNVAYVSSQGRPEPNRLIRIKNPWASAVEWTGDWSDTDENSWSKVSEAVKSRIGHHEVHDDGQFWMNFKDFANEFSFYTICSITPDLDDNLRPDDPSTTEVKMRFGSWVGDSAGGSANKERPLATNPQYLFTIAEPDDDDDKGDCTVVIGLMQMYRRKQHAIFLSIGFRVYRANAKNPYQWLCDADLEEELGGSGSYRRLREVTGKVDLKPGNYIVIPSTAYPGEENDFMLRFFSGKSIEIHEMEES</sequence>
<dbReference type="SMART" id="SM00230">
    <property type="entry name" value="CysPc"/>
    <property type="match status" value="1"/>
</dbReference>
<dbReference type="SUPFAM" id="SSF49758">
    <property type="entry name" value="Calpain large subunit, middle domain (domain III)"/>
    <property type="match status" value="1"/>
</dbReference>
<evidence type="ECO:0000256" key="6">
    <source>
        <dbReference type="PROSITE-ProRule" id="PRU00239"/>
    </source>
</evidence>
<dbReference type="Gene3D" id="3.90.70.10">
    <property type="entry name" value="Cysteine proteinases"/>
    <property type="match status" value="1"/>
</dbReference>
<dbReference type="OrthoDB" id="424753at2759"/>
<dbReference type="SMART" id="SM00720">
    <property type="entry name" value="calpain_III"/>
    <property type="match status" value="1"/>
</dbReference>
<dbReference type="Pfam" id="PF00648">
    <property type="entry name" value="Peptidase_C2"/>
    <property type="match status" value="1"/>
</dbReference>
<dbReference type="AlphaFoldDB" id="A0A7R9BS54"/>
<evidence type="ECO:0000256" key="3">
    <source>
        <dbReference type="ARBA" id="ARBA00022801"/>
    </source>
</evidence>
<evidence type="ECO:0000256" key="1">
    <source>
        <dbReference type="ARBA" id="ARBA00007623"/>
    </source>
</evidence>
<keyword evidence="4" id="KW-0788">Thiol protease</keyword>
<comment type="caution">
    <text evidence="6">Lacks conserved residue(s) required for the propagation of feature annotation.</text>
</comment>
<comment type="similarity">
    <text evidence="1">Belongs to the peptidase C2 family.</text>
</comment>
<dbReference type="InterPro" id="IPR022684">
    <property type="entry name" value="Calpain_cysteine_protease"/>
</dbReference>
<feature type="active site" evidence="5">
    <location>
        <position position="64"/>
    </location>
</feature>
<dbReference type="SUPFAM" id="SSF54001">
    <property type="entry name" value="Cysteine proteinases"/>
    <property type="match status" value="1"/>
</dbReference>
<feature type="active site" evidence="5">
    <location>
        <position position="90"/>
    </location>
</feature>
<gene>
    <name evidence="8" type="ORF">NMOB1V02_LOCUS7304</name>
</gene>
<evidence type="ECO:0000256" key="5">
    <source>
        <dbReference type="PIRSR" id="PIRSR622684-1"/>
    </source>
</evidence>
<dbReference type="PRINTS" id="PR00704">
    <property type="entry name" value="CALPAIN"/>
</dbReference>
<dbReference type="Proteomes" id="UP000678499">
    <property type="component" value="Unassembled WGS sequence"/>
</dbReference>
<dbReference type="PANTHER" id="PTHR10183:SF379">
    <property type="entry name" value="CALPAIN-5"/>
    <property type="match status" value="1"/>
</dbReference>
<dbReference type="InterPro" id="IPR022683">
    <property type="entry name" value="Calpain_III"/>
</dbReference>
<dbReference type="PROSITE" id="PS50203">
    <property type="entry name" value="CALPAIN_CAT"/>
    <property type="match status" value="1"/>
</dbReference>
<dbReference type="InterPro" id="IPR022682">
    <property type="entry name" value="Calpain_domain_III"/>
</dbReference>
<dbReference type="InterPro" id="IPR038765">
    <property type="entry name" value="Papain-like_cys_pep_sf"/>
</dbReference>
<dbReference type="EMBL" id="CAJPEX010001719">
    <property type="protein sequence ID" value="CAG0919787.1"/>
    <property type="molecule type" value="Genomic_DNA"/>
</dbReference>
<organism evidence="8">
    <name type="scientific">Notodromas monacha</name>
    <dbReference type="NCBI Taxonomy" id="399045"/>
    <lineage>
        <taxon>Eukaryota</taxon>
        <taxon>Metazoa</taxon>
        <taxon>Ecdysozoa</taxon>
        <taxon>Arthropoda</taxon>
        <taxon>Crustacea</taxon>
        <taxon>Oligostraca</taxon>
        <taxon>Ostracoda</taxon>
        <taxon>Podocopa</taxon>
        <taxon>Podocopida</taxon>
        <taxon>Cypridocopina</taxon>
        <taxon>Cypridoidea</taxon>
        <taxon>Cyprididae</taxon>
        <taxon>Notodromas</taxon>
    </lineage>
</organism>
<keyword evidence="3" id="KW-0378">Hydrolase</keyword>
<dbReference type="EMBL" id="OA883756">
    <property type="protein sequence ID" value="CAD7279635.1"/>
    <property type="molecule type" value="Genomic_DNA"/>
</dbReference>
<dbReference type="Gene3D" id="2.60.120.380">
    <property type="match status" value="1"/>
</dbReference>
<reference evidence="8" key="1">
    <citation type="submission" date="2020-11" db="EMBL/GenBank/DDBJ databases">
        <authorList>
            <person name="Tran Van P."/>
        </authorList>
    </citation>
    <scope>NUCLEOTIDE SEQUENCE</scope>
</reference>
<dbReference type="FunFam" id="3.90.70.10:FF:000114">
    <property type="entry name" value="Calpain a"/>
    <property type="match status" value="1"/>
</dbReference>
<keyword evidence="2" id="KW-0645">Protease</keyword>
<name>A0A7R9BS54_9CRUS</name>
<accession>A0A7R9BS54</accession>
<dbReference type="GO" id="GO:0006508">
    <property type="term" value="P:proteolysis"/>
    <property type="evidence" value="ECO:0007669"/>
    <property type="project" value="UniProtKB-KW"/>
</dbReference>
<evidence type="ECO:0000313" key="9">
    <source>
        <dbReference type="Proteomes" id="UP000678499"/>
    </source>
</evidence>
<evidence type="ECO:0000259" key="7">
    <source>
        <dbReference type="PROSITE" id="PS50203"/>
    </source>
</evidence>
<feature type="domain" description="Calpain catalytic" evidence="7">
    <location>
        <begin position="1"/>
        <end position="152"/>
    </location>
</feature>
<dbReference type="Pfam" id="PF01067">
    <property type="entry name" value="Calpain_III"/>
    <property type="match status" value="1"/>
</dbReference>
<protein>
    <recommendedName>
        <fullName evidence="7">Calpain catalytic domain-containing protein</fullName>
    </recommendedName>
</protein>
<evidence type="ECO:0000256" key="4">
    <source>
        <dbReference type="ARBA" id="ARBA00022807"/>
    </source>
</evidence>
<dbReference type="GO" id="GO:0005737">
    <property type="term" value="C:cytoplasm"/>
    <property type="evidence" value="ECO:0007669"/>
    <property type="project" value="TreeGrafter"/>
</dbReference>
<keyword evidence="9" id="KW-1185">Reference proteome</keyword>
<evidence type="ECO:0000313" key="8">
    <source>
        <dbReference type="EMBL" id="CAD7279635.1"/>
    </source>
</evidence>
<dbReference type="InterPro" id="IPR001300">
    <property type="entry name" value="Peptidase_C2_calpain_cat"/>
</dbReference>
<dbReference type="GO" id="GO:0004198">
    <property type="term" value="F:calcium-dependent cysteine-type endopeptidase activity"/>
    <property type="evidence" value="ECO:0007669"/>
    <property type="project" value="InterPro"/>
</dbReference>